<organism evidence="1">
    <name type="scientific">uncultured Caudovirales phage</name>
    <dbReference type="NCBI Taxonomy" id="2100421"/>
    <lineage>
        <taxon>Viruses</taxon>
        <taxon>Duplodnaviria</taxon>
        <taxon>Heunggongvirae</taxon>
        <taxon>Uroviricota</taxon>
        <taxon>Caudoviricetes</taxon>
        <taxon>Peduoviridae</taxon>
        <taxon>Maltschvirus</taxon>
        <taxon>Maltschvirus maltsch</taxon>
    </lineage>
</organism>
<dbReference type="EMBL" id="LR796398">
    <property type="protein sequence ID" value="CAB4141841.1"/>
    <property type="molecule type" value="Genomic_DNA"/>
</dbReference>
<gene>
    <name evidence="1" type="ORF">UFOVP422_15</name>
</gene>
<evidence type="ECO:0000313" key="1">
    <source>
        <dbReference type="EMBL" id="CAB4141841.1"/>
    </source>
</evidence>
<protein>
    <submittedName>
        <fullName evidence="1">Uncharacterized protein</fullName>
    </submittedName>
</protein>
<sequence length="119" mass="13279">MELSIVINSLGLRGATSHRTYERMVETWIDPSEPIPSLDECVAKWNELVASGYFEPPYHVKRAEAYAQAGVYLQDIAELTAELNMAQAAENADDVAKYSKRLAEVYAKRAAIKAQYPKA</sequence>
<reference evidence="1" key="1">
    <citation type="submission" date="2020-04" db="EMBL/GenBank/DDBJ databases">
        <authorList>
            <person name="Chiriac C."/>
            <person name="Salcher M."/>
            <person name="Ghai R."/>
            <person name="Kavagutti S V."/>
        </authorList>
    </citation>
    <scope>NUCLEOTIDE SEQUENCE</scope>
</reference>
<proteinExistence type="predicted"/>
<accession>A0A6J5M6T4</accession>
<name>A0A6J5M6T4_9CAUD</name>